<dbReference type="Proteomes" id="UP000685013">
    <property type="component" value="Chromosome 15"/>
</dbReference>
<dbReference type="AlphaFoldDB" id="A0AAV6MED1"/>
<proteinExistence type="predicted"/>
<keyword evidence="3" id="KW-1185">Reference proteome</keyword>
<comment type="caution">
    <text evidence="2">The sequence shown here is derived from an EMBL/GenBank/DDBJ whole genome shotgun (WGS) entry which is preliminary data.</text>
</comment>
<evidence type="ECO:0000313" key="2">
    <source>
        <dbReference type="EMBL" id="KAG6579673.1"/>
    </source>
</evidence>
<feature type="region of interest" description="Disordered" evidence="1">
    <location>
        <begin position="1"/>
        <end position="21"/>
    </location>
</feature>
<evidence type="ECO:0000256" key="1">
    <source>
        <dbReference type="SAM" id="MobiDB-lite"/>
    </source>
</evidence>
<protein>
    <submittedName>
        <fullName evidence="2">Uncharacterized protein</fullName>
    </submittedName>
</protein>
<reference evidence="2 3" key="1">
    <citation type="journal article" date="2021" name="Hortic Res">
        <title>The domestication of Cucurbita argyrosperma as revealed by the genome of its wild relative.</title>
        <authorList>
            <person name="Barrera-Redondo J."/>
            <person name="Sanchez-de la Vega G."/>
            <person name="Aguirre-Liguori J.A."/>
            <person name="Castellanos-Morales G."/>
            <person name="Gutierrez-Guerrero Y.T."/>
            <person name="Aguirre-Dugua X."/>
            <person name="Aguirre-Planter E."/>
            <person name="Tenaillon M.I."/>
            <person name="Lira-Saade R."/>
            <person name="Eguiarte L.E."/>
        </authorList>
    </citation>
    <scope>NUCLEOTIDE SEQUENCE [LARGE SCALE GENOMIC DNA]</scope>
    <source>
        <strain evidence="2">JBR-2021</strain>
    </source>
</reference>
<sequence length="99" mass="11629">MEKPVHSGEKASTQDNGGREVRLCKFGPRSELEARKRRAFPRYIQPENSCGTWKATEERSFSWKKELSLPIWKKKKSEEIHSPSILLVPLYFVAFIFRF</sequence>
<gene>
    <name evidence="2" type="ORF">SDJN03_24121</name>
</gene>
<accession>A0AAV6MED1</accession>
<dbReference type="EMBL" id="JAGKQH010000015">
    <property type="protein sequence ID" value="KAG6579673.1"/>
    <property type="molecule type" value="Genomic_DNA"/>
</dbReference>
<feature type="non-terminal residue" evidence="2">
    <location>
        <position position="1"/>
    </location>
</feature>
<organism evidence="2 3">
    <name type="scientific">Cucurbita argyrosperma subsp. sororia</name>
    <dbReference type="NCBI Taxonomy" id="37648"/>
    <lineage>
        <taxon>Eukaryota</taxon>
        <taxon>Viridiplantae</taxon>
        <taxon>Streptophyta</taxon>
        <taxon>Embryophyta</taxon>
        <taxon>Tracheophyta</taxon>
        <taxon>Spermatophyta</taxon>
        <taxon>Magnoliopsida</taxon>
        <taxon>eudicotyledons</taxon>
        <taxon>Gunneridae</taxon>
        <taxon>Pentapetalae</taxon>
        <taxon>rosids</taxon>
        <taxon>fabids</taxon>
        <taxon>Cucurbitales</taxon>
        <taxon>Cucurbitaceae</taxon>
        <taxon>Cucurbiteae</taxon>
        <taxon>Cucurbita</taxon>
    </lineage>
</organism>
<name>A0AAV6MED1_9ROSI</name>
<evidence type="ECO:0000313" key="3">
    <source>
        <dbReference type="Proteomes" id="UP000685013"/>
    </source>
</evidence>